<dbReference type="InterPro" id="IPR001012">
    <property type="entry name" value="UBX_dom"/>
</dbReference>
<dbReference type="SUPFAM" id="SSF143503">
    <property type="entry name" value="PUG domain-like"/>
    <property type="match status" value="1"/>
</dbReference>
<dbReference type="InterPro" id="IPR036339">
    <property type="entry name" value="PUB-like_dom_sf"/>
</dbReference>
<dbReference type="SMART" id="SM00580">
    <property type="entry name" value="PUG"/>
    <property type="match status" value="1"/>
</dbReference>
<dbReference type="AlphaFoldDB" id="A0A8J4G971"/>
<dbReference type="Proteomes" id="UP000722791">
    <property type="component" value="Unassembled WGS sequence"/>
</dbReference>
<dbReference type="CDD" id="cd09212">
    <property type="entry name" value="PUB"/>
    <property type="match status" value="1"/>
</dbReference>
<protein>
    <submittedName>
        <fullName evidence="2">Uncharacterized protein</fullName>
    </submittedName>
</protein>
<dbReference type="OrthoDB" id="49605at2759"/>
<feature type="region of interest" description="Disordered" evidence="1">
    <location>
        <begin position="166"/>
        <end position="202"/>
    </location>
</feature>
<reference evidence="2" key="1">
    <citation type="journal article" date="2021" name="Proc. Natl. Acad. Sci. U.S.A.">
        <title>Three genomes in the algal genus Volvox reveal the fate of a haploid sex-determining region after a transition to homothallism.</title>
        <authorList>
            <person name="Yamamoto K."/>
            <person name="Hamaji T."/>
            <person name="Kawai-Toyooka H."/>
            <person name="Matsuzaki R."/>
            <person name="Takahashi F."/>
            <person name="Nishimura Y."/>
            <person name="Kawachi M."/>
            <person name="Noguchi H."/>
            <person name="Minakuchi Y."/>
            <person name="Umen J.G."/>
            <person name="Toyoda A."/>
            <person name="Nozaki H."/>
        </authorList>
    </citation>
    <scope>NUCLEOTIDE SEQUENCE</scope>
    <source>
        <strain evidence="2">NIES-3785</strain>
    </source>
</reference>
<feature type="compositionally biased region" description="Polar residues" evidence="1">
    <location>
        <begin position="33"/>
        <end position="45"/>
    </location>
</feature>
<evidence type="ECO:0000313" key="3">
    <source>
        <dbReference type="Proteomes" id="UP000722791"/>
    </source>
</evidence>
<feature type="compositionally biased region" description="Low complexity" evidence="1">
    <location>
        <begin position="391"/>
        <end position="402"/>
    </location>
</feature>
<feature type="region of interest" description="Disordered" evidence="1">
    <location>
        <begin position="376"/>
        <end position="406"/>
    </location>
</feature>
<dbReference type="PANTHER" id="PTHR23153">
    <property type="entry name" value="UBX-RELATED"/>
    <property type="match status" value="1"/>
</dbReference>
<dbReference type="Gene3D" id="1.20.58.2190">
    <property type="match status" value="1"/>
</dbReference>
<sequence length="763" mass="78037">MALDGLGEKLKSFFKPKEDARFKGQGRRLGTAEAQSHSSFKSHQMNGALAAHQPAAFDTGAAPSETPTPLKPPPQPQRPATGGRPALVLSRSHRTEDVVLDAAVMANTPTGKEANLVAAHKPHGGIPSNLGPGLPAASPHAASRCTATAGGDIGGFTMDTQGLKDDVQRSSGVGRGSHSASGSGGGGHSLAAPGRGKAQSRAVTSNLNSMVSTISTPTAAEKRMGGFRCPAPPTDGAMADYGLAPATSQAYELQRCLALVLSSQPLSNSNLSTGSASSMAAAIAAGASVPPVPPPLQTSALLASTTTADAVPYRATSSTEAAEVCAAPSDKTVQASLNPMASSSVSTKSLTPFFTLSEAEARDGAAAAVAAPAAAAATPGTSDGDDGAGGPAAAACSCSSSPQGTASPRECCDALLRVLSNVMTRPEENKFRQIRLSNPRVQETIVKVPGAVEFLEAAGFQMRFSPDDGSETANQGYLILPDEVPPTVLAEPFRILSAVMAAHGFTAAFPKSTSAIAGSAGQPSQAPASQQKQSSATVVAVGQSASPTAAAPAVASSAATPSAIERCTQVLLPTAPDVEVPDWFFERTGAEIRAQWAAIVRKREEQERFMTRTMREVCRQQEAAAAAAAAGGDTHANVATVRVRFPEGVCLQGQFGASEPVSRVFEWVSGSLRSPALTFELIKPDRRPLETSAPATVVKGAGKGATSAQASASRPGRLLTVREADMMPSILLNLRARGPESAALVANNVPLLSDELLRKTKPQ</sequence>
<feature type="compositionally biased region" description="Low complexity" evidence="1">
    <location>
        <begin position="169"/>
        <end position="181"/>
    </location>
</feature>
<proteinExistence type="predicted"/>
<dbReference type="Pfam" id="PF00789">
    <property type="entry name" value="UBX"/>
    <property type="match status" value="1"/>
</dbReference>
<dbReference type="PANTHER" id="PTHR23153:SF38">
    <property type="entry name" value="UBX DOMAIN-CONTAINING PROTEIN 6"/>
    <property type="match status" value="1"/>
</dbReference>
<evidence type="ECO:0000256" key="1">
    <source>
        <dbReference type="SAM" id="MobiDB-lite"/>
    </source>
</evidence>
<name>A0A8J4G971_9CHLO</name>
<accession>A0A8J4G971</accession>
<dbReference type="Pfam" id="PF09409">
    <property type="entry name" value="PUB"/>
    <property type="match status" value="1"/>
</dbReference>
<dbReference type="GO" id="GO:0005737">
    <property type="term" value="C:cytoplasm"/>
    <property type="evidence" value="ECO:0007669"/>
    <property type="project" value="TreeGrafter"/>
</dbReference>
<dbReference type="EMBL" id="BNCQ01000012">
    <property type="protein sequence ID" value="GIM02520.1"/>
    <property type="molecule type" value="Genomic_DNA"/>
</dbReference>
<dbReference type="Gene3D" id="3.10.20.90">
    <property type="entry name" value="Phosphatidylinositol 3-kinase Catalytic Subunit, Chain A, domain 1"/>
    <property type="match status" value="1"/>
</dbReference>
<dbReference type="PROSITE" id="PS50033">
    <property type="entry name" value="UBX"/>
    <property type="match status" value="1"/>
</dbReference>
<dbReference type="InterPro" id="IPR018997">
    <property type="entry name" value="PUB_domain"/>
</dbReference>
<feature type="compositionally biased region" description="Basic and acidic residues" evidence="1">
    <location>
        <begin position="1"/>
        <end position="22"/>
    </location>
</feature>
<feature type="region of interest" description="Disordered" evidence="1">
    <location>
        <begin position="1"/>
        <end position="85"/>
    </location>
</feature>
<gene>
    <name evidence="2" type="ORF">Vretimale_7346</name>
</gene>
<dbReference type="InterPro" id="IPR029071">
    <property type="entry name" value="Ubiquitin-like_domsf"/>
</dbReference>
<evidence type="ECO:0000313" key="2">
    <source>
        <dbReference type="EMBL" id="GIM02520.1"/>
    </source>
</evidence>
<organism evidence="2 3">
    <name type="scientific">Volvox reticuliferus</name>
    <dbReference type="NCBI Taxonomy" id="1737510"/>
    <lineage>
        <taxon>Eukaryota</taxon>
        <taxon>Viridiplantae</taxon>
        <taxon>Chlorophyta</taxon>
        <taxon>core chlorophytes</taxon>
        <taxon>Chlorophyceae</taxon>
        <taxon>CS clade</taxon>
        <taxon>Chlamydomonadales</taxon>
        <taxon>Volvocaceae</taxon>
        <taxon>Volvox</taxon>
    </lineage>
</organism>
<comment type="caution">
    <text evidence="2">The sequence shown here is derived from an EMBL/GenBank/DDBJ whole genome shotgun (WGS) entry which is preliminary data.</text>
</comment>
<dbReference type="SUPFAM" id="SSF54236">
    <property type="entry name" value="Ubiquitin-like"/>
    <property type="match status" value="1"/>
</dbReference>